<feature type="coiled-coil region" evidence="1">
    <location>
        <begin position="389"/>
        <end position="416"/>
    </location>
</feature>
<accession>A0AA86PIL8</accession>
<evidence type="ECO:0000313" key="4">
    <source>
        <dbReference type="Proteomes" id="UP001642409"/>
    </source>
</evidence>
<dbReference type="AlphaFoldDB" id="A0AA86PIL8"/>
<reference evidence="2" key="1">
    <citation type="submission" date="2023-06" db="EMBL/GenBank/DDBJ databases">
        <authorList>
            <person name="Kurt Z."/>
        </authorList>
    </citation>
    <scope>NUCLEOTIDE SEQUENCE</scope>
</reference>
<proteinExistence type="predicted"/>
<evidence type="ECO:0000313" key="3">
    <source>
        <dbReference type="EMBL" id="CAL6017510.1"/>
    </source>
</evidence>
<dbReference type="InterPro" id="IPR013083">
    <property type="entry name" value="Znf_RING/FYVE/PHD"/>
</dbReference>
<organism evidence="2">
    <name type="scientific">Hexamita inflata</name>
    <dbReference type="NCBI Taxonomy" id="28002"/>
    <lineage>
        <taxon>Eukaryota</taxon>
        <taxon>Metamonada</taxon>
        <taxon>Diplomonadida</taxon>
        <taxon>Hexamitidae</taxon>
        <taxon>Hexamitinae</taxon>
        <taxon>Hexamita</taxon>
    </lineage>
</organism>
<keyword evidence="4" id="KW-1185">Reference proteome</keyword>
<comment type="caution">
    <text evidence="2">The sequence shown here is derived from an EMBL/GenBank/DDBJ whole genome shotgun (WGS) entry which is preliminary data.</text>
</comment>
<protein>
    <submittedName>
        <fullName evidence="2">Uncharacterized protein</fullName>
    </submittedName>
</protein>
<dbReference type="Gene3D" id="3.30.40.10">
    <property type="entry name" value="Zinc/RING finger domain, C3HC4 (zinc finger)"/>
    <property type="match status" value="1"/>
</dbReference>
<keyword evidence="1" id="KW-0175">Coiled coil</keyword>
<dbReference type="EMBL" id="CATOUU010000675">
    <property type="protein sequence ID" value="CAI9940410.1"/>
    <property type="molecule type" value="Genomic_DNA"/>
</dbReference>
<dbReference type="SUPFAM" id="SSF57850">
    <property type="entry name" value="RING/U-box"/>
    <property type="match status" value="1"/>
</dbReference>
<evidence type="ECO:0000313" key="2">
    <source>
        <dbReference type="EMBL" id="CAI9940410.1"/>
    </source>
</evidence>
<sequence>MQTLNEIFQIFQKQIRTEKRFSDLIQLSYFNCYEQNMPENYEDIEGDIRLKIEIVRLLKNDSPIDYIRPDDLYFLKRGLDSDIKDEIFQCQSCKLIMTQPVELSCGCCVCRKCLQQQNVETVSRSMYQSFVSDDILFCPVCDSKVCYINQLSDIQTFTRKFTFKCHYEKCKFSAQYDDLLAHMQFCDFGQLEMQKNIEPYILLLQEKERQLQMMRKQLQEQEQYIYERPQHSLQTIPKLQNSITLSQFVTSPPRTHSFTKSNQVVLQHAPMKYLSCENVKEPEKPLTIYDITTKAKEMVSLKEQVKTLTQKLVQNETSRKSEVLKNLKINAFYQEMSNDITKDLNTFSLILSPPLKTPKINPMNTPMQKSVRQPMNSSVIPKTPSALQNAQMTSKMAQLKNENDKLKQEVAFLKKNPLVQQKVVFEYPEYISSLDFDISVLTLIRYIFYGNNNNSCDLQQLCSEIRENLFKAVKQDDYSQLLQFVAVIFEFYAEGEHDSENYKQMQQIIGSKLQDSNLKISNALIQKLKNRKNFSEEFHKIELGGAVMKNEFGVEARIWMLKYIQDLKRIIKDNGINV</sequence>
<gene>
    <name evidence="3" type="ORF">HINF_LOCUS26027</name>
    <name evidence="2" type="ORF">HINF_LOCUS28055</name>
</gene>
<name>A0AA86PIL8_9EUKA</name>
<reference evidence="3 4" key="2">
    <citation type="submission" date="2024-07" db="EMBL/GenBank/DDBJ databases">
        <authorList>
            <person name="Akdeniz Z."/>
        </authorList>
    </citation>
    <scope>NUCLEOTIDE SEQUENCE [LARGE SCALE GENOMIC DNA]</scope>
</reference>
<dbReference type="EMBL" id="CAXDID020000078">
    <property type="protein sequence ID" value="CAL6017510.1"/>
    <property type="molecule type" value="Genomic_DNA"/>
</dbReference>
<dbReference type="Proteomes" id="UP001642409">
    <property type="component" value="Unassembled WGS sequence"/>
</dbReference>
<evidence type="ECO:0000256" key="1">
    <source>
        <dbReference type="SAM" id="Coils"/>
    </source>
</evidence>